<keyword evidence="2 13" id="KW-0813">Transport</keyword>
<keyword evidence="6 13" id="KW-1133">Transmembrane helix</keyword>
<sequence>MRKYILHRLWQLIPVIIGVTFIVFTLLYISPGDPVKIMMGESVSQEVLETTREQMGLNDPFLVRYANYLKGIVFDLDLGQSYATKRPVIQEILDCAPNTLKLAVMSMAAAIVGGIVLGVISAVKHNTWMDSGISVLALIGISFPSFWLGLLLVLAFSVKLGWFPSSGFDSWQSMVLPCGVLAVQSVATLTRMTRSSMLDVIRQDYVRTAKAKGLSAPAIVFFHELKNALIPVITMIGMDFGSLLGGAVLTETIFSIQGIGRLMVDSIKRRDYPVVQGSVIFIAIACCLVNLLVDILYMFLDPKLRKKKV</sequence>
<evidence type="ECO:0000256" key="6">
    <source>
        <dbReference type="ARBA" id="ARBA00022989"/>
    </source>
</evidence>
<dbReference type="Proteomes" id="UP000823900">
    <property type="component" value="Unassembled WGS sequence"/>
</dbReference>
<dbReference type="Pfam" id="PF19300">
    <property type="entry name" value="BPD_transp_1_N"/>
    <property type="match status" value="1"/>
</dbReference>
<keyword evidence="9 13" id="KW-0472">Membrane</keyword>
<dbReference type="GO" id="GO:0015099">
    <property type="term" value="F:nickel cation transmembrane transporter activity"/>
    <property type="evidence" value="ECO:0007669"/>
    <property type="project" value="InterPro"/>
</dbReference>
<feature type="transmembrane region" description="Helical" evidence="13">
    <location>
        <begin position="102"/>
        <end position="123"/>
    </location>
</feature>
<dbReference type="GO" id="GO:0005886">
    <property type="term" value="C:plasma membrane"/>
    <property type="evidence" value="ECO:0007669"/>
    <property type="project" value="UniProtKB-SubCell"/>
</dbReference>
<dbReference type="InterPro" id="IPR000515">
    <property type="entry name" value="MetI-like"/>
</dbReference>
<evidence type="ECO:0000256" key="10">
    <source>
        <dbReference type="ARBA" id="ARBA00024202"/>
    </source>
</evidence>
<accession>A0A9D2HHQ0</accession>
<evidence type="ECO:0000256" key="4">
    <source>
        <dbReference type="ARBA" id="ARBA00022596"/>
    </source>
</evidence>
<evidence type="ECO:0000256" key="8">
    <source>
        <dbReference type="ARBA" id="ARBA00023112"/>
    </source>
</evidence>
<feature type="transmembrane region" description="Helical" evidence="13">
    <location>
        <begin position="135"/>
        <end position="158"/>
    </location>
</feature>
<dbReference type="PANTHER" id="PTHR43163">
    <property type="entry name" value="DIPEPTIDE TRANSPORT SYSTEM PERMEASE PROTEIN DPPB-RELATED"/>
    <property type="match status" value="1"/>
</dbReference>
<dbReference type="PROSITE" id="PS50928">
    <property type="entry name" value="ABC_TM1"/>
    <property type="match status" value="1"/>
</dbReference>
<feature type="domain" description="ABC transmembrane type-1" evidence="14">
    <location>
        <begin position="96"/>
        <end position="297"/>
    </location>
</feature>
<keyword evidence="4" id="KW-0533">Nickel</keyword>
<proteinExistence type="inferred from homology"/>
<feature type="transmembrane region" description="Helical" evidence="13">
    <location>
        <begin position="170"/>
        <end position="189"/>
    </location>
</feature>
<name>A0A9D2HHQ0_9FIRM</name>
<evidence type="ECO:0000256" key="2">
    <source>
        <dbReference type="ARBA" id="ARBA00022448"/>
    </source>
</evidence>
<organism evidence="15 16">
    <name type="scientific">Candidatus Lachnoclostridium stercoravium</name>
    <dbReference type="NCBI Taxonomy" id="2838633"/>
    <lineage>
        <taxon>Bacteria</taxon>
        <taxon>Bacillati</taxon>
        <taxon>Bacillota</taxon>
        <taxon>Clostridia</taxon>
        <taxon>Lachnospirales</taxon>
        <taxon>Lachnospiraceae</taxon>
    </lineage>
</organism>
<evidence type="ECO:0000256" key="12">
    <source>
        <dbReference type="ARBA" id="ARBA00044774"/>
    </source>
</evidence>
<dbReference type="CDD" id="cd06261">
    <property type="entry name" value="TM_PBP2"/>
    <property type="match status" value="1"/>
</dbReference>
<dbReference type="SUPFAM" id="SSF161098">
    <property type="entry name" value="MetI-like"/>
    <property type="match status" value="1"/>
</dbReference>
<keyword evidence="7" id="KW-0406">Ion transport</keyword>
<dbReference type="NCBIfam" id="NF045470">
    <property type="entry name" value="Opp2B"/>
    <property type="match status" value="1"/>
</dbReference>
<evidence type="ECO:0000259" key="14">
    <source>
        <dbReference type="PROSITE" id="PS50928"/>
    </source>
</evidence>
<evidence type="ECO:0000256" key="5">
    <source>
        <dbReference type="ARBA" id="ARBA00022692"/>
    </source>
</evidence>
<evidence type="ECO:0000256" key="3">
    <source>
        <dbReference type="ARBA" id="ARBA00022475"/>
    </source>
</evidence>
<protein>
    <recommendedName>
        <fullName evidence="12">Nickel import system permease protein NikB</fullName>
    </recommendedName>
</protein>
<feature type="transmembrane region" description="Helical" evidence="13">
    <location>
        <begin position="279"/>
        <end position="300"/>
    </location>
</feature>
<reference evidence="15" key="2">
    <citation type="submission" date="2021-04" db="EMBL/GenBank/DDBJ databases">
        <authorList>
            <person name="Gilroy R."/>
        </authorList>
    </citation>
    <scope>NUCLEOTIDE SEQUENCE</scope>
    <source>
        <strain evidence="15">CHK178-16964</strain>
    </source>
</reference>
<evidence type="ECO:0000256" key="13">
    <source>
        <dbReference type="RuleBase" id="RU363032"/>
    </source>
</evidence>
<comment type="subunit">
    <text evidence="11">The complex is composed of two ATP-binding proteins (NikD and NikE), two transmembrane proteins (NikB and NikC) and a solute-binding protein (NikA).</text>
</comment>
<feature type="transmembrane region" description="Helical" evidence="13">
    <location>
        <begin position="12"/>
        <end position="30"/>
    </location>
</feature>
<evidence type="ECO:0000256" key="1">
    <source>
        <dbReference type="ARBA" id="ARBA00004651"/>
    </source>
</evidence>
<evidence type="ECO:0000313" key="16">
    <source>
        <dbReference type="Proteomes" id="UP000823900"/>
    </source>
</evidence>
<keyword evidence="5 13" id="KW-0812">Transmembrane</keyword>
<evidence type="ECO:0000256" key="7">
    <source>
        <dbReference type="ARBA" id="ARBA00023065"/>
    </source>
</evidence>
<keyword evidence="3" id="KW-1003">Cell membrane</keyword>
<gene>
    <name evidence="15" type="ORF">IAA07_02280</name>
</gene>
<dbReference type="InterPro" id="IPR045621">
    <property type="entry name" value="BPD_transp_1_N"/>
</dbReference>
<dbReference type="Gene3D" id="1.10.3720.10">
    <property type="entry name" value="MetI-like"/>
    <property type="match status" value="1"/>
</dbReference>
<evidence type="ECO:0000313" key="15">
    <source>
        <dbReference type="EMBL" id="HJA70393.1"/>
    </source>
</evidence>
<dbReference type="AlphaFoldDB" id="A0A9D2HHQ0"/>
<comment type="subcellular location">
    <subcellularLocation>
        <location evidence="1 13">Cell membrane</location>
        <topology evidence="1 13">Multi-pass membrane protein</topology>
    </subcellularLocation>
</comment>
<dbReference type="EMBL" id="DWZA01000020">
    <property type="protein sequence ID" value="HJA70393.1"/>
    <property type="molecule type" value="Genomic_DNA"/>
</dbReference>
<comment type="caution">
    <text evidence="15">The sequence shown here is derived from an EMBL/GenBank/DDBJ whole genome shotgun (WGS) entry which is preliminary data.</text>
</comment>
<comment type="similarity">
    <text evidence="10">Belongs to the binding-protein-dependent transport system permease family. OppBC subfamily.</text>
</comment>
<dbReference type="Pfam" id="PF00528">
    <property type="entry name" value="BPD_transp_1"/>
    <property type="match status" value="1"/>
</dbReference>
<dbReference type="InterPro" id="IPR050045">
    <property type="entry name" value="Opp2B"/>
</dbReference>
<evidence type="ECO:0000256" key="9">
    <source>
        <dbReference type="ARBA" id="ARBA00023136"/>
    </source>
</evidence>
<evidence type="ECO:0000256" key="11">
    <source>
        <dbReference type="ARBA" id="ARBA00038669"/>
    </source>
</evidence>
<reference evidence="15" key="1">
    <citation type="journal article" date="2021" name="PeerJ">
        <title>Extensive microbial diversity within the chicken gut microbiome revealed by metagenomics and culture.</title>
        <authorList>
            <person name="Gilroy R."/>
            <person name="Ravi A."/>
            <person name="Getino M."/>
            <person name="Pursley I."/>
            <person name="Horton D.L."/>
            <person name="Alikhan N.F."/>
            <person name="Baker D."/>
            <person name="Gharbi K."/>
            <person name="Hall N."/>
            <person name="Watson M."/>
            <person name="Adriaenssens E.M."/>
            <person name="Foster-Nyarko E."/>
            <person name="Jarju S."/>
            <person name="Secka A."/>
            <person name="Antonio M."/>
            <person name="Oren A."/>
            <person name="Chaudhuri R.R."/>
            <person name="La Ragione R."/>
            <person name="Hildebrand F."/>
            <person name="Pallen M.J."/>
        </authorList>
    </citation>
    <scope>NUCLEOTIDE SEQUENCE</scope>
    <source>
        <strain evidence="15">CHK178-16964</strain>
    </source>
</reference>
<dbReference type="PANTHER" id="PTHR43163:SF6">
    <property type="entry name" value="DIPEPTIDE TRANSPORT SYSTEM PERMEASE PROTEIN DPPB-RELATED"/>
    <property type="match status" value="1"/>
</dbReference>
<keyword evidence="8" id="KW-0921">Nickel transport</keyword>
<dbReference type="InterPro" id="IPR035906">
    <property type="entry name" value="MetI-like_sf"/>
</dbReference>